<keyword evidence="12" id="KW-1185">Reference proteome</keyword>
<dbReference type="HOGENOM" id="CLU_009281_2_3_0"/>
<protein>
    <recommendedName>
        <fullName evidence="7">ATP:glycerol 3-phosphotransferase</fullName>
    </recommendedName>
</protein>
<dbReference type="PROSITE" id="PS00933">
    <property type="entry name" value="FGGY_KINASES_1"/>
    <property type="match status" value="1"/>
</dbReference>
<evidence type="ECO:0000313" key="12">
    <source>
        <dbReference type="Proteomes" id="UP000001505"/>
    </source>
</evidence>
<dbReference type="PROSITE" id="PS00445">
    <property type="entry name" value="FGGY_KINASES_2"/>
    <property type="match status" value="1"/>
</dbReference>
<dbReference type="InterPro" id="IPR018483">
    <property type="entry name" value="Carb_kinase_FGGY_CS"/>
</dbReference>
<dbReference type="GO" id="GO:0004370">
    <property type="term" value="F:glycerol kinase activity"/>
    <property type="evidence" value="ECO:0007669"/>
    <property type="project" value="InterPro"/>
</dbReference>
<evidence type="ECO:0000256" key="4">
    <source>
        <dbReference type="ARBA" id="ARBA00022777"/>
    </source>
</evidence>
<dbReference type="InterPro" id="IPR043129">
    <property type="entry name" value="ATPase_NBD"/>
</dbReference>
<dbReference type="PIRSF" id="PIRSF000538">
    <property type="entry name" value="GlpK"/>
    <property type="match status" value="1"/>
</dbReference>
<accession>D6YWY6</accession>
<evidence type="ECO:0000313" key="11">
    <source>
        <dbReference type="EMBL" id="ADI38647.1"/>
    </source>
</evidence>
<dbReference type="FunFam" id="3.30.420.40:FF:000008">
    <property type="entry name" value="Glycerol kinase"/>
    <property type="match status" value="1"/>
</dbReference>
<dbReference type="PANTHER" id="PTHR10196:SF69">
    <property type="entry name" value="GLYCEROL KINASE"/>
    <property type="match status" value="1"/>
</dbReference>
<feature type="domain" description="Carbohydrate kinase FGGY N-terminal" evidence="9">
    <location>
        <begin position="8"/>
        <end position="248"/>
    </location>
</feature>
<dbReference type="InterPro" id="IPR000577">
    <property type="entry name" value="Carb_kinase_FGGY"/>
</dbReference>
<dbReference type="Gene3D" id="3.30.420.40">
    <property type="match status" value="2"/>
</dbReference>
<keyword evidence="3" id="KW-0547">Nucleotide-binding</keyword>
<dbReference type="Proteomes" id="UP000001505">
    <property type="component" value="Chromosome"/>
</dbReference>
<dbReference type="NCBIfam" id="NF000756">
    <property type="entry name" value="PRK00047.1"/>
    <property type="match status" value="1"/>
</dbReference>
<evidence type="ECO:0000256" key="5">
    <source>
        <dbReference type="ARBA" id="ARBA00022798"/>
    </source>
</evidence>
<comment type="similarity">
    <text evidence="1 8">Belongs to the FGGY kinase family.</text>
</comment>
<evidence type="ECO:0000259" key="10">
    <source>
        <dbReference type="Pfam" id="PF02782"/>
    </source>
</evidence>
<dbReference type="AlphaFoldDB" id="D6YWY6"/>
<dbReference type="Pfam" id="PF02782">
    <property type="entry name" value="FGGY_C"/>
    <property type="match status" value="1"/>
</dbReference>
<dbReference type="eggNOG" id="COG0554">
    <property type="taxonomic scope" value="Bacteria"/>
</dbReference>
<dbReference type="EMBL" id="CP001928">
    <property type="protein sequence ID" value="ADI38647.1"/>
    <property type="molecule type" value="Genomic_DNA"/>
</dbReference>
<dbReference type="Pfam" id="PF00370">
    <property type="entry name" value="FGGY_N"/>
    <property type="match status" value="1"/>
</dbReference>
<dbReference type="NCBIfam" id="TIGR01311">
    <property type="entry name" value="glycerol_kin"/>
    <property type="match status" value="1"/>
</dbReference>
<gene>
    <name evidence="11" type="primary">glpK</name>
    <name evidence="11" type="ordered locus">wcw_1295</name>
</gene>
<keyword evidence="2 8" id="KW-0808">Transferase</keyword>
<dbReference type="SUPFAM" id="SSF53067">
    <property type="entry name" value="Actin-like ATPase domain"/>
    <property type="match status" value="2"/>
</dbReference>
<reference evidence="11 12" key="1">
    <citation type="journal article" date="2010" name="PLoS ONE">
        <title>The Waddlia genome: a window into chlamydial biology.</title>
        <authorList>
            <person name="Bertelli C."/>
            <person name="Collyn F."/>
            <person name="Croxatto A."/>
            <person name="Ruckert C."/>
            <person name="Polkinghorne A."/>
            <person name="Kebbi-Beghdadi C."/>
            <person name="Goesmann A."/>
            <person name="Vaughan L."/>
            <person name="Greub G."/>
        </authorList>
    </citation>
    <scope>NUCLEOTIDE SEQUENCE [LARGE SCALE GENOMIC DNA]</scope>
    <source>
        <strain evidence="12">ATCC VR-1470 / WSU 86-1044</strain>
    </source>
</reference>
<keyword evidence="6" id="KW-0067">ATP-binding</keyword>
<feature type="domain" description="Carbohydrate kinase FGGY C-terminal" evidence="10">
    <location>
        <begin position="258"/>
        <end position="441"/>
    </location>
</feature>
<evidence type="ECO:0000256" key="6">
    <source>
        <dbReference type="ARBA" id="ARBA00022840"/>
    </source>
</evidence>
<organism evidence="11 12">
    <name type="scientific">Waddlia chondrophila (strain ATCC VR-1470 / WSU 86-1044)</name>
    <dbReference type="NCBI Taxonomy" id="716544"/>
    <lineage>
        <taxon>Bacteria</taxon>
        <taxon>Pseudomonadati</taxon>
        <taxon>Chlamydiota</taxon>
        <taxon>Chlamydiia</taxon>
        <taxon>Parachlamydiales</taxon>
        <taxon>Waddliaceae</taxon>
        <taxon>Waddlia</taxon>
    </lineage>
</organism>
<evidence type="ECO:0000256" key="3">
    <source>
        <dbReference type="ARBA" id="ARBA00022741"/>
    </source>
</evidence>
<evidence type="ECO:0000256" key="8">
    <source>
        <dbReference type="RuleBase" id="RU003733"/>
    </source>
</evidence>
<keyword evidence="5" id="KW-0319">Glycerol metabolism</keyword>
<dbReference type="CDD" id="cd07769">
    <property type="entry name" value="ASKHA_NBD_FGGY_GK"/>
    <property type="match status" value="1"/>
</dbReference>
<sequence>MDHTEMKYIMTLDQGTTGIKVCLYDKQGQAVAKSTKNIEQIFPKPGWVEHCPKQLWESTLPLADQTLAQAKTSWNEIAAIGITNQRETTILWDEKTGIPLYNAIVWQCRRTAFLCEQLKNAGHEARIREKTGLVLDPYFSATKIRWILDHAKNIPTTTKFGTVDSWIIWNLSGKTTHVTDPTNASRTLLFNIHSKQWDDELLNLFKIGKEILPKVKTCRFAMTDSHLTGGVSIPIAGVAGDQQSALFGQKCWKTGEAKSTYGTGIFIVMNEGKQLSDTPKGLLATLAYNGQREMCYATEGSIFMAGATLEWLKNKLQIIKSPQEADQLASSIPDNGGVYLIPAMAGLGAPQWNPEARGIISGLTQGSGRAQIARAALEAMAYQTRDVFEEMSRPVSKLKVDGGVTKSNFLMQFLADQLSISVIRSKDTDLTSRGAGYLAGLNVGFWESCEEILSLNEESEEVTPSLQNGEENYRLWKRAFSAIDG</sequence>
<evidence type="ECO:0000256" key="7">
    <source>
        <dbReference type="ARBA" id="ARBA00043149"/>
    </source>
</evidence>
<dbReference type="PANTHER" id="PTHR10196">
    <property type="entry name" value="SUGAR KINASE"/>
    <property type="match status" value="1"/>
</dbReference>
<dbReference type="GO" id="GO:0005829">
    <property type="term" value="C:cytosol"/>
    <property type="evidence" value="ECO:0007669"/>
    <property type="project" value="TreeGrafter"/>
</dbReference>
<dbReference type="InterPro" id="IPR018484">
    <property type="entry name" value="FGGY_N"/>
</dbReference>
<dbReference type="STRING" id="716544.wcw_1295"/>
<dbReference type="InterPro" id="IPR018485">
    <property type="entry name" value="FGGY_C"/>
</dbReference>
<keyword evidence="4 8" id="KW-0418">Kinase</keyword>
<dbReference type="GO" id="GO:0019563">
    <property type="term" value="P:glycerol catabolic process"/>
    <property type="evidence" value="ECO:0007669"/>
    <property type="project" value="TreeGrafter"/>
</dbReference>
<dbReference type="GO" id="GO:0005524">
    <property type="term" value="F:ATP binding"/>
    <property type="evidence" value="ECO:0007669"/>
    <property type="project" value="UniProtKB-KW"/>
</dbReference>
<dbReference type="KEGG" id="wch:wcw_1295"/>
<name>D6YWY6_WADCW</name>
<evidence type="ECO:0000259" key="9">
    <source>
        <dbReference type="Pfam" id="PF00370"/>
    </source>
</evidence>
<evidence type="ECO:0000256" key="2">
    <source>
        <dbReference type="ARBA" id="ARBA00022679"/>
    </source>
</evidence>
<dbReference type="GO" id="GO:0006072">
    <property type="term" value="P:glycerol-3-phosphate metabolic process"/>
    <property type="evidence" value="ECO:0007669"/>
    <property type="project" value="InterPro"/>
</dbReference>
<proteinExistence type="inferred from homology"/>
<evidence type="ECO:0000256" key="1">
    <source>
        <dbReference type="ARBA" id="ARBA00009156"/>
    </source>
</evidence>
<dbReference type="InterPro" id="IPR005999">
    <property type="entry name" value="Glycerol_kin"/>
</dbReference>